<dbReference type="Proteomes" id="UP001432027">
    <property type="component" value="Unassembled WGS sequence"/>
</dbReference>
<feature type="non-terminal residue" evidence="2">
    <location>
        <position position="184"/>
    </location>
</feature>
<dbReference type="AlphaFoldDB" id="A0AAV5UAN4"/>
<keyword evidence="3" id="KW-1185">Reference proteome</keyword>
<accession>A0AAV5UAN4</accession>
<feature type="region of interest" description="Disordered" evidence="1">
    <location>
        <begin position="38"/>
        <end position="108"/>
    </location>
</feature>
<gene>
    <name evidence="2" type="ORF">PENTCL1PPCAC_25791</name>
</gene>
<evidence type="ECO:0000256" key="1">
    <source>
        <dbReference type="SAM" id="MobiDB-lite"/>
    </source>
</evidence>
<feature type="non-terminal residue" evidence="2">
    <location>
        <position position="1"/>
    </location>
</feature>
<sequence length="184" mass="21047">KMDEKMKKGIPVHDSDVRRIAIGINRLTAASAKFKASSTWVTRWNDPPPSDCVPQDHERRNSEGYERSREGDQTDRGAAQEVHRCCSRQSRNRRSQLRSNGSSEGEPLHPLNDAVLVLEIDYPMDTRDNLLRTISQVYWAFGAPRFTEYRKYGWYRGGFLDTHPSKFVTPPQYLFGIGSEGDCP</sequence>
<dbReference type="EMBL" id="BTSX01000006">
    <property type="protein sequence ID" value="GMT03617.1"/>
    <property type="molecule type" value="Genomic_DNA"/>
</dbReference>
<evidence type="ECO:0000313" key="3">
    <source>
        <dbReference type="Proteomes" id="UP001432027"/>
    </source>
</evidence>
<organism evidence="2 3">
    <name type="scientific">Pristionchus entomophagus</name>
    <dbReference type="NCBI Taxonomy" id="358040"/>
    <lineage>
        <taxon>Eukaryota</taxon>
        <taxon>Metazoa</taxon>
        <taxon>Ecdysozoa</taxon>
        <taxon>Nematoda</taxon>
        <taxon>Chromadorea</taxon>
        <taxon>Rhabditida</taxon>
        <taxon>Rhabditina</taxon>
        <taxon>Diplogasteromorpha</taxon>
        <taxon>Diplogasteroidea</taxon>
        <taxon>Neodiplogasteridae</taxon>
        <taxon>Pristionchus</taxon>
    </lineage>
</organism>
<protein>
    <submittedName>
        <fullName evidence="2">Uncharacterized protein</fullName>
    </submittedName>
</protein>
<proteinExistence type="predicted"/>
<reference evidence="2" key="1">
    <citation type="submission" date="2023-10" db="EMBL/GenBank/DDBJ databases">
        <title>Genome assembly of Pristionchus species.</title>
        <authorList>
            <person name="Yoshida K."/>
            <person name="Sommer R.J."/>
        </authorList>
    </citation>
    <scope>NUCLEOTIDE SEQUENCE</scope>
    <source>
        <strain evidence="2">RS0144</strain>
    </source>
</reference>
<evidence type="ECO:0000313" key="2">
    <source>
        <dbReference type="EMBL" id="GMT03617.1"/>
    </source>
</evidence>
<name>A0AAV5UAN4_9BILA</name>
<comment type="caution">
    <text evidence="2">The sequence shown here is derived from an EMBL/GenBank/DDBJ whole genome shotgun (WGS) entry which is preliminary data.</text>
</comment>
<feature type="compositionally biased region" description="Basic and acidic residues" evidence="1">
    <location>
        <begin position="54"/>
        <end position="75"/>
    </location>
</feature>